<dbReference type="Proteomes" id="UP000554482">
    <property type="component" value="Unassembled WGS sequence"/>
</dbReference>
<gene>
    <name evidence="2" type="ORF">FRX31_002252</name>
</gene>
<accession>A0A7J6XHK6</accession>
<feature type="region of interest" description="Disordered" evidence="1">
    <location>
        <begin position="302"/>
        <end position="326"/>
    </location>
</feature>
<feature type="region of interest" description="Disordered" evidence="1">
    <location>
        <begin position="397"/>
        <end position="463"/>
    </location>
</feature>
<feature type="region of interest" description="Disordered" evidence="1">
    <location>
        <begin position="486"/>
        <end position="538"/>
    </location>
</feature>
<feature type="compositionally biased region" description="Polar residues" evidence="1">
    <location>
        <begin position="401"/>
        <end position="417"/>
    </location>
</feature>
<feature type="compositionally biased region" description="Low complexity" evidence="1">
    <location>
        <begin position="265"/>
        <end position="280"/>
    </location>
</feature>
<dbReference type="PANTHER" id="PTHR31286">
    <property type="entry name" value="GLYCINE-RICH CELL WALL STRUCTURAL PROTEIN 1.8-LIKE"/>
    <property type="match status" value="1"/>
</dbReference>
<feature type="compositionally biased region" description="Low complexity" evidence="1">
    <location>
        <begin position="418"/>
        <end position="451"/>
    </location>
</feature>
<feature type="region of interest" description="Disordered" evidence="1">
    <location>
        <begin position="256"/>
        <end position="285"/>
    </location>
</feature>
<evidence type="ECO:0000313" key="3">
    <source>
        <dbReference type="Proteomes" id="UP000554482"/>
    </source>
</evidence>
<dbReference type="InterPro" id="IPR040256">
    <property type="entry name" value="At4g02000-like"/>
</dbReference>
<sequence>MAFVGLGYFLHGVFLRSSHLLKKARDVEAAILRNNEDLVLRYKSVINDDLKLELDHALALEKVVLPPASFRSFKKDGKPAFSFSKEDLERGQLLVSAHSVVLKFSAECPSLGIIRAGIQKNWNVNGNFNLGLLDDRHVLYPGFNLKKDLVRAPVLVDLPNLPLEFFNPAFLEVLGNGLGSFVAVDRDTRAFTKPDVARMCVEMNVDGDLHEAVWIEGHNYAGLWQPLFYPNFLYCSHCSKIGHSFENCRKRKANNVDKGKGKEGGTTTTANPTTTMNTAPKITHQNGPVYKATGNLFGSIPSGNLDINTTSENPTQGNKNAGNTQPHTALMLSNVFDVLIEANTDNSSVIQPASIETTQGHNSETAKEDAHISPSRNLSPQPQNTFTPIAQLEKGAVDAPNDNNQVSSTSSPCDTRGTTSTIPSSSSSLLLGETSKNTKPPSDLSPSHLTPLPTPLSGGGMKGSDSNFLIPDYHNAAYNEDFPPLSKNFDFEEGDLQEDNPLTPSYGSDPESYRKKINRSGFTAKKLSSRAPALDRVP</sequence>
<feature type="compositionally biased region" description="Polar residues" evidence="1">
    <location>
        <begin position="374"/>
        <end position="385"/>
    </location>
</feature>
<organism evidence="2 3">
    <name type="scientific">Thalictrum thalictroides</name>
    <name type="common">Rue-anemone</name>
    <name type="synonym">Anemone thalictroides</name>
    <dbReference type="NCBI Taxonomy" id="46969"/>
    <lineage>
        <taxon>Eukaryota</taxon>
        <taxon>Viridiplantae</taxon>
        <taxon>Streptophyta</taxon>
        <taxon>Embryophyta</taxon>
        <taxon>Tracheophyta</taxon>
        <taxon>Spermatophyta</taxon>
        <taxon>Magnoliopsida</taxon>
        <taxon>Ranunculales</taxon>
        <taxon>Ranunculaceae</taxon>
        <taxon>Thalictroideae</taxon>
        <taxon>Thalictrum</taxon>
    </lineage>
</organism>
<proteinExistence type="predicted"/>
<evidence type="ECO:0008006" key="4">
    <source>
        <dbReference type="Google" id="ProtNLM"/>
    </source>
</evidence>
<comment type="caution">
    <text evidence="2">The sequence shown here is derived from an EMBL/GenBank/DDBJ whole genome shotgun (WGS) entry which is preliminary data.</text>
</comment>
<dbReference type="OrthoDB" id="1002340at2759"/>
<feature type="region of interest" description="Disordered" evidence="1">
    <location>
        <begin position="356"/>
        <end position="385"/>
    </location>
</feature>
<name>A0A7J6XHK6_THATH</name>
<protein>
    <recommendedName>
        <fullName evidence="4">DUF4283 domain-containing protein</fullName>
    </recommendedName>
</protein>
<dbReference type="EMBL" id="JABWDY010000370">
    <property type="protein sequence ID" value="KAF5208160.1"/>
    <property type="molecule type" value="Genomic_DNA"/>
</dbReference>
<evidence type="ECO:0000313" key="2">
    <source>
        <dbReference type="EMBL" id="KAF5208160.1"/>
    </source>
</evidence>
<evidence type="ECO:0000256" key="1">
    <source>
        <dbReference type="SAM" id="MobiDB-lite"/>
    </source>
</evidence>
<dbReference type="PANTHER" id="PTHR31286:SF99">
    <property type="entry name" value="DUF4283 DOMAIN-CONTAINING PROTEIN"/>
    <property type="match status" value="1"/>
</dbReference>
<dbReference type="AlphaFoldDB" id="A0A7J6XHK6"/>
<keyword evidence="3" id="KW-1185">Reference proteome</keyword>
<reference evidence="2 3" key="1">
    <citation type="submission" date="2020-06" db="EMBL/GenBank/DDBJ databases">
        <title>Transcriptomic and genomic resources for Thalictrum thalictroides and T. hernandezii: Facilitating candidate gene discovery in an emerging model plant lineage.</title>
        <authorList>
            <person name="Arias T."/>
            <person name="Riano-Pachon D.M."/>
            <person name="Di Stilio V.S."/>
        </authorList>
    </citation>
    <scope>NUCLEOTIDE SEQUENCE [LARGE SCALE GENOMIC DNA]</scope>
    <source>
        <strain evidence="3">cv. WT478/WT964</strain>
        <tissue evidence="2">Leaves</tissue>
    </source>
</reference>